<comment type="caution">
    <text evidence="1">The sequence shown here is derived from an EMBL/GenBank/DDBJ whole genome shotgun (WGS) entry which is preliminary data.</text>
</comment>
<evidence type="ECO:0008006" key="3">
    <source>
        <dbReference type="Google" id="ProtNLM"/>
    </source>
</evidence>
<evidence type="ECO:0000313" key="1">
    <source>
        <dbReference type="EMBL" id="PIQ74045.1"/>
    </source>
</evidence>
<name>A0A2H0KRY7_9BACT</name>
<proteinExistence type="predicted"/>
<dbReference type="EMBL" id="PCVN01000113">
    <property type="protein sequence ID" value="PIQ74045.1"/>
    <property type="molecule type" value="Genomic_DNA"/>
</dbReference>
<dbReference type="Proteomes" id="UP000231550">
    <property type="component" value="Unassembled WGS sequence"/>
</dbReference>
<protein>
    <recommendedName>
        <fullName evidence="3">HTH deoR-type domain-containing protein</fullName>
    </recommendedName>
</protein>
<accession>A0A2H0KRY7</accession>
<organism evidence="1 2">
    <name type="scientific">Candidatus Portnoybacteria bacterium CG11_big_fil_rev_8_21_14_0_20_44_10</name>
    <dbReference type="NCBI Taxonomy" id="1974818"/>
    <lineage>
        <taxon>Bacteria</taxon>
        <taxon>Candidatus Portnoyibacteriota</taxon>
    </lineage>
</organism>
<evidence type="ECO:0000313" key="2">
    <source>
        <dbReference type="Proteomes" id="UP000231550"/>
    </source>
</evidence>
<reference evidence="1 2" key="1">
    <citation type="submission" date="2017-09" db="EMBL/GenBank/DDBJ databases">
        <title>Depth-based differentiation of microbial function through sediment-hosted aquifers and enrichment of novel symbionts in the deep terrestrial subsurface.</title>
        <authorList>
            <person name="Probst A.J."/>
            <person name="Ladd B."/>
            <person name="Jarett J.K."/>
            <person name="Geller-Mcgrath D.E."/>
            <person name="Sieber C.M."/>
            <person name="Emerson J.B."/>
            <person name="Anantharaman K."/>
            <person name="Thomas B.C."/>
            <person name="Malmstrom R."/>
            <person name="Stieglmeier M."/>
            <person name="Klingl A."/>
            <person name="Woyke T."/>
            <person name="Ryan C.M."/>
            <person name="Banfield J.F."/>
        </authorList>
    </citation>
    <scope>NUCLEOTIDE SEQUENCE [LARGE SCALE GENOMIC DNA]</scope>
    <source>
        <strain evidence="1">CG11_big_fil_rev_8_21_14_0_20_44_10</strain>
    </source>
</reference>
<dbReference type="AlphaFoldDB" id="A0A2H0KRY7"/>
<gene>
    <name evidence="1" type="ORF">COV85_04225</name>
</gene>
<sequence>MNFCFNDFQKRALDLCLAINRLASLFSSESEILCGQIKELANSLTADILVVERVGGAMPLNLPASLVKSFFDELSISIVKDVDRLTAFLEIAMAQNREKIRPINFDILIREYQRLRSEMFSQAAATFQPARDSQTDGVGEVASRICEQVHEAPKIERRISFPIKKVYYQKPVNRPIVKKEISLRQKKLLGAIKKNREARMSDFLGVFKNEVTERTLRNDLKGLVGAGVVRSEGEFKTRRYYIS</sequence>